<accession>A0ABV3T1A8</accession>
<protein>
    <recommendedName>
        <fullName evidence="4">Bacterial toxin 24 domain-containing protein</fullName>
    </recommendedName>
</protein>
<gene>
    <name evidence="2" type="ORF">AB3X52_13115</name>
</gene>
<reference evidence="2 3" key="1">
    <citation type="submission" date="2024-07" db="EMBL/GenBank/DDBJ databases">
        <authorList>
            <person name="Lee S."/>
            <person name="Kang M."/>
        </authorList>
    </citation>
    <scope>NUCLEOTIDE SEQUENCE [LARGE SCALE GENOMIC DNA]</scope>
    <source>
        <strain evidence="2 3">DS6</strain>
    </source>
</reference>
<name>A0ABV3T1A8_9ACTN</name>
<evidence type="ECO:0000313" key="2">
    <source>
        <dbReference type="EMBL" id="MEX0428565.1"/>
    </source>
</evidence>
<evidence type="ECO:0008006" key="4">
    <source>
        <dbReference type="Google" id="ProtNLM"/>
    </source>
</evidence>
<dbReference type="Proteomes" id="UP001556631">
    <property type="component" value="Unassembled WGS sequence"/>
</dbReference>
<evidence type="ECO:0000313" key="3">
    <source>
        <dbReference type="Proteomes" id="UP001556631"/>
    </source>
</evidence>
<organism evidence="2 3">
    <name type="scientific">Nocardioides eburneus</name>
    <dbReference type="NCBI Taxonomy" id="3231482"/>
    <lineage>
        <taxon>Bacteria</taxon>
        <taxon>Bacillati</taxon>
        <taxon>Actinomycetota</taxon>
        <taxon>Actinomycetes</taxon>
        <taxon>Propionibacteriales</taxon>
        <taxon>Nocardioidaceae</taxon>
        <taxon>Nocardioides</taxon>
    </lineage>
</organism>
<evidence type="ECO:0000256" key="1">
    <source>
        <dbReference type="SAM" id="MobiDB-lite"/>
    </source>
</evidence>
<comment type="caution">
    <text evidence="2">The sequence shown here is derived from an EMBL/GenBank/DDBJ whole genome shotgun (WGS) entry which is preliminary data.</text>
</comment>
<dbReference type="RefSeq" id="WP_367994536.1">
    <property type="nucleotide sequence ID" value="NZ_JBFPJR010000022.1"/>
</dbReference>
<dbReference type="EMBL" id="JBFPJR010000022">
    <property type="protein sequence ID" value="MEX0428565.1"/>
    <property type="molecule type" value="Genomic_DNA"/>
</dbReference>
<keyword evidence="3" id="KW-1185">Reference proteome</keyword>
<proteinExistence type="predicted"/>
<sequence length="465" mass="48609">MVERSPGPFAYFQDLHGGVNGDTIRADAYGAGLHAGDVSALASQLEGDSRTVARQLDGQITSLVQLNTRAASGSATRVAARGHYAVALLGSFAGMVDLFDITVNSLNHRYRSDLASAMRWSGKAASETPSKKDDQLVDEAHLGPSIKAALKPEYQTALRDLDDNADAIARKFREGPTVDNVRALVRAGLIPLHAESLYPGLHLTDEDRAAYFYSLAYLPSAPDPDEPDIPDEDVPPPEHHWWQTALDGLEDAGAWTYNHTVVPGVNGLADVGQAVVEHPGDLLSMLAGAGLMVVGSGGEAGGGLLDATGVGAVAGVPINVAAAAVIASGGTLAAAGGADLAHNAAQNHNTVLNEAHGAGRRPGDPLPDESRPSAAGSDWKGRVANNGNGDVWQAPGNVDAPRGSPRNANVFRDCDPDPDYPNGYVRFYNEHGQPLRLDGKPGSDAQTHIPKNPDGSYPVPEGWNP</sequence>
<feature type="region of interest" description="Disordered" evidence="1">
    <location>
        <begin position="354"/>
        <end position="465"/>
    </location>
</feature>